<evidence type="ECO:0000256" key="6">
    <source>
        <dbReference type="ARBA" id="ARBA00038073"/>
    </source>
</evidence>
<dbReference type="GO" id="GO:1990904">
    <property type="term" value="C:ribonucleoprotein complex"/>
    <property type="evidence" value="ECO:0007669"/>
    <property type="project" value="UniProtKB-KW"/>
</dbReference>
<evidence type="ECO:0000256" key="4">
    <source>
        <dbReference type="ARBA" id="ARBA00023128"/>
    </source>
</evidence>
<dbReference type="GO" id="GO:0005739">
    <property type="term" value="C:mitochondrion"/>
    <property type="evidence" value="ECO:0007669"/>
    <property type="project" value="UniProtKB-SubCell"/>
</dbReference>
<evidence type="ECO:0000256" key="2">
    <source>
        <dbReference type="ARBA" id="ARBA00022946"/>
    </source>
</evidence>
<gene>
    <name evidence="10" type="ORF">AAG570_013262</name>
</gene>
<dbReference type="Proteomes" id="UP001558652">
    <property type="component" value="Unassembled WGS sequence"/>
</dbReference>
<keyword evidence="4" id="KW-0496">Mitochondrion</keyword>
<dbReference type="InterPro" id="IPR051975">
    <property type="entry name" value="mtLSU_mL45"/>
</dbReference>
<proteinExistence type="inferred from homology"/>
<feature type="domain" description="Tim44-like" evidence="9">
    <location>
        <begin position="136"/>
        <end position="284"/>
    </location>
</feature>
<dbReference type="EMBL" id="JBFDAA010000008">
    <property type="protein sequence ID" value="KAL1130324.1"/>
    <property type="molecule type" value="Genomic_DNA"/>
</dbReference>
<evidence type="ECO:0000313" key="11">
    <source>
        <dbReference type="Proteomes" id="UP001558652"/>
    </source>
</evidence>
<comment type="subcellular location">
    <subcellularLocation>
        <location evidence="1">Mitochondrion</location>
    </subcellularLocation>
</comment>
<dbReference type="SUPFAM" id="SSF54427">
    <property type="entry name" value="NTF2-like"/>
    <property type="match status" value="1"/>
</dbReference>
<dbReference type="InterPro" id="IPR032710">
    <property type="entry name" value="NTF2-like_dom_sf"/>
</dbReference>
<sequence length="302" mass="35498">MLFGIEPIFYFQVRNPCTIYLGAENVYFNQTRCRTGKHWEPKFKKLRGLKFITVKLPDYSELEKSVDEMSKDEIRTKMKEKGLLPEQPWMESPIYISCTGDVFEPYIPPEGDGKLSPISAKGAKQKLEFLEKKSKSLMALRKIRSFEEDFEPRIFLKLAEDIYILAHNEIMKKNNKDLIRYITERANPEIIHNVADKTIHWKYLETIEPAKVVHLRCTDVISRDNIFGQITVRFHSKQMLAVYDRFGRLMHGSESISKDVLEYIVFEKHLSNQYGVWRIHGKIIPDWMPPSEYPLNTFIDVT</sequence>
<dbReference type="InterPro" id="IPR007379">
    <property type="entry name" value="Tim44-like_dom"/>
</dbReference>
<dbReference type="GO" id="GO:0005840">
    <property type="term" value="C:ribosome"/>
    <property type="evidence" value="ECO:0007669"/>
    <property type="project" value="UniProtKB-KW"/>
</dbReference>
<evidence type="ECO:0000313" key="10">
    <source>
        <dbReference type="EMBL" id="KAL1130324.1"/>
    </source>
</evidence>
<dbReference type="Pfam" id="PF04280">
    <property type="entry name" value="Tim44"/>
    <property type="match status" value="1"/>
</dbReference>
<dbReference type="SMART" id="SM00978">
    <property type="entry name" value="Tim44"/>
    <property type="match status" value="1"/>
</dbReference>
<protein>
    <recommendedName>
        <fullName evidence="7">Large ribosomal subunit protein mL45</fullName>
    </recommendedName>
    <alternativeName>
        <fullName evidence="8">39S ribosomal protein L45, mitochondrial</fullName>
    </alternativeName>
</protein>
<name>A0ABD0YI93_9HEMI</name>
<keyword evidence="11" id="KW-1185">Reference proteome</keyword>
<keyword evidence="2" id="KW-0809">Transit peptide</keyword>
<dbReference type="PANTHER" id="PTHR28554:SF1">
    <property type="entry name" value="LARGE RIBOSOMAL SUBUNIT PROTEIN ML45"/>
    <property type="match status" value="1"/>
</dbReference>
<comment type="caution">
    <text evidence="10">The sequence shown here is derived from an EMBL/GenBank/DDBJ whole genome shotgun (WGS) entry which is preliminary data.</text>
</comment>
<dbReference type="FunFam" id="3.10.450.240:FF:000003">
    <property type="entry name" value="39S ribosomal protein L45, mitochondrial"/>
    <property type="match status" value="1"/>
</dbReference>
<keyword evidence="3" id="KW-0689">Ribosomal protein</keyword>
<evidence type="ECO:0000259" key="9">
    <source>
        <dbReference type="SMART" id="SM00978"/>
    </source>
</evidence>
<evidence type="ECO:0000256" key="3">
    <source>
        <dbReference type="ARBA" id="ARBA00022980"/>
    </source>
</evidence>
<evidence type="ECO:0000256" key="7">
    <source>
        <dbReference type="ARBA" id="ARBA00039448"/>
    </source>
</evidence>
<evidence type="ECO:0000256" key="1">
    <source>
        <dbReference type="ARBA" id="ARBA00004173"/>
    </source>
</evidence>
<comment type="similarity">
    <text evidence="6">Belongs to the mitochondrion-specific ribosomal protein mL45 family.</text>
</comment>
<evidence type="ECO:0000256" key="8">
    <source>
        <dbReference type="ARBA" id="ARBA00043031"/>
    </source>
</evidence>
<reference evidence="10 11" key="1">
    <citation type="submission" date="2024-07" db="EMBL/GenBank/DDBJ databases">
        <title>Chromosome-level genome assembly of the water stick insect Ranatra chinensis (Heteroptera: Nepidae).</title>
        <authorList>
            <person name="Liu X."/>
        </authorList>
    </citation>
    <scope>NUCLEOTIDE SEQUENCE [LARGE SCALE GENOMIC DNA]</scope>
    <source>
        <strain evidence="10">Cailab_2021Rc</strain>
        <tissue evidence="10">Muscle</tissue>
    </source>
</reference>
<evidence type="ECO:0000256" key="5">
    <source>
        <dbReference type="ARBA" id="ARBA00023274"/>
    </source>
</evidence>
<dbReference type="PANTHER" id="PTHR28554">
    <property type="entry name" value="39S RIBOSOMAL PROTEIN L45, MITOCHONDRIAL"/>
    <property type="match status" value="1"/>
</dbReference>
<dbReference type="Gene3D" id="3.10.450.240">
    <property type="match status" value="1"/>
</dbReference>
<organism evidence="10 11">
    <name type="scientific">Ranatra chinensis</name>
    <dbReference type="NCBI Taxonomy" id="642074"/>
    <lineage>
        <taxon>Eukaryota</taxon>
        <taxon>Metazoa</taxon>
        <taxon>Ecdysozoa</taxon>
        <taxon>Arthropoda</taxon>
        <taxon>Hexapoda</taxon>
        <taxon>Insecta</taxon>
        <taxon>Pterygota</taxon>
        <taxon>Neoptera</taxon>
        <taxon>Paraneoptera</taxon>
        <taxon>Hemiptera</taxon>
        <taxon>Heteroptera</taxon>
        <taxon>Panheteroptera</taxon>
        <taxon>Nepomorpha</taxon>
        <taxon>Nepidae</taxon>
        <taxon>Ranatrinae</taxon>
        <taxon>Ranatra</taxon>
    </lineage>
</organism>
<dbReference type="AlphaFoldDB" id="A0ABD0YI93"/>
<keyword evidence="5" id="KW-0687">Ribonucleoprotein</keyword>
<accession>A0ABD0YI93</accession>